<gene>
    <name evidence="1" type="primary">SLC25A25</name>
</gene>
<dbReference type="EMBL" id="HF548105">
    <property type="protein sequence ID" value="CCO13816.1"/>
    <property type="molecule type" value="Genomic_DNA"/>
</dbReference>
<protein>
    <submittedName>
        <fullName evidence="1">Alternative protein SLC25A25</fullName>
    </submittedName>
</protein>
<dbReference type="OrthoDB" id="270584at2759"/>
<organism evidence="1">
    <name type="scientific">Homo sapiens</name>
    <name type="common">Human</name>
    <dbReference type="NCBI Taxonomy" id="9606"/>
    <lineage>
        <taxon>Eukaryota</taxon>
        <taxon>Metazoa</taxon>
        <taxon>Chordata</taxon>
        <taxon>Craniata</taxon>
        <taxon>Vertebrata</taxon>
        <taxon>Euteleostomi</taxon>
        <taxon>Mammalia</taxon>
        <taxon>Eutheria</taxon>
        <taxon>Euarchontoglires</taxon>
        <taxon>Primates</taxon>
        <taxon>Haplorrhini</taxon>
        <taxon>Catarrhini</taxon>
        <taxon>Hominidae</taxon>
        <taxon>Homo</taxon>
    </lineage>
</organism>
<dbReference type="AlphaFoldDB" id="L0R8F1"/>
<reference evidence="1" key="1">
    <citation type="submission" date="2012-10" db="EMBL/GenBank/DDBJ databases">
        <title>Direct identification of alternative open reading frame translation products in human.</title>
        <authorList>
            <person name="Vanderperre B."/>
            <person name="Lucier J.-F."/>
            <person name="Motard J."/>
            <person name="Tremblay G."/>
            <person name="Vanderperre S."/>
            <person name="Wisztorski M."/>
            <person name="Salzet M."/>
            <person name="Boisvert F.-M."/>
            <person name="Roucou X."/>
        </authorList>
    </citation>
    <scope>NUCLEOTIDE SEQUENCE</scope>
</reference>
<name>L0R8F1_HUMAN</name>
<dbReference type="ChiTaRS" id="SLC25A25">
    <property type="organism name" value="human"/>
</dbReference>
<evidence type="ECO:0000313" key="1">
    <source>
        <dbReference type="EMBL" id="CCO13816.1"/>
    </source>
</evidence>
<proteinExistence type="predicted"/>
<accession>L0R8F1</accession>
<sequence length="104" mass="11595">MMKGEVTWPPRPDFPTYSIDANLAVKEEERIWPCGHWHLSPADGWGSRACLGVQGARAAWPGCTEGKCWGSWCSELAWTLSGWAPPQNQTHCPHCGMRAVEHHV</sequence>